<dbReference type="AlphaFoldDB" id="A0A4R6JVM2"/>
<proteinExistence type="predicted"/>
<name>A0A4R6JVM2_9ACTN</name>
<evidence type="ECO:0000256" key="1">
    <source>
        <dbReference type="SAM" id="Phobius"/>
    </source>
</evidence>
<comment type="caution">
    <text evidence="2">The sequence shown here is derived from an EMBL/GenBank/DDBJ whole genome shotgun (WGS) entry which is preliminary data.</text>
</comment>
<keyword evidence="1" id="KW-0812">Transmembrane</keyword>
<feature type="transmembrane region" description="Helical" evidence="1">
    <location>
        <begin position="334"/>
        <end position="355"/>
    </location>
</feature>
<feature type="transmembrane region" description="Helical" evidence="1">
    <location>
        <begin position="157"/>
        <end position="173"/>
    </location>
</feature>
<gene>
    <name evidence="2" type="ORF">C8E87_4398</name>
</gene>
<feature type="transmembrane region" description="Helical" evidence="1">
    <location>
        <begin position="233"/>
        <end position="253"/>
    </location>
</feature>
<protein>
    <recommendedName>
        <fullName evidence="4">4-amino-4-deoxy-L-arabinose transferase-like glycosyltransferase</fullName>
    </recommendedName>
</protein>
<evidence type="ECO:0000313" key="2">
    <source>
        <dbReference type="EMBL" id="TDO40679.1"/>
    </source>
</evidence>
<evidence type="ECO:0000313" key="3">
    <source>
        <dbReference type="Proteomes" id="UP000294901"/>
    </source>
</evidence>
<feature type="transmembrane region" description="Helical" evidence="1">
    <location>
        <begin position="265"/>
        <end position="284"/>
    </location>
</feature>
<dbReference type="RefSeq" id="WP_133874820.1">
    <property type="nucleotide sequence ID" value="NZ_BOMD01000008.1"/>
</dbReference>
<reference evidence="2 3" key="1">
    <citation type="submission" date="2019-03" db="EMBL/GenBank/DDBJ databases">
        <title>Sequencing the genomes of 1000 actinobacteria strains.</title>
        <authorList>
            <person name="Klenk H.-P."/>
        </authorList>
    </citation>
    <scope>NUCLEOTIDE SEQUENCE [LARGE SCALE GENOMIC DNA]</scope>
    <source>
        <strain evidence="2 3">DSM 43805</strain>
    </source>
</reference>
<evidence type="ECO:0008006" key="4">
    <source>
        <dbReference type="Google" id="ProtNLM"/>
    </source>
</evidence>
<sequence length="530" mass="56064">MSAPTLDAPPAAPRVGLRFVVEGPPVGALWRRALLRAVLVPLPVLAPLVALAPSRDHRFNLYWHGGLFRDDPLRIVPHTLDSLPGYLRLGNFRLFGRMLEKALDTAAYALSEVLGLPVNVGFRLVSFLSALLLCVVAVLLAESVVARGELFRRPPSTVAAVVPFGVAAGFVASGGSSPIVLFGGLYLASAALVLGVAAGLCRIDPGRPLRWWWMPLLMLGGAALAAFNEIAALALPLATLAVLLRGWLVLGLSPGRLFTAAPARALSLLWLGFLPIFLAVRVVIQRYCSTGDCYKGSDVRLTADSFQAFPVRAIDWLPPLMWRAATAGGSARPWLGGTVLVVALIVLGLLARHAIRDLPRLSRVSGRAALALALTAGALVLLGAAMGSLNADVQHLVTGGKWGWGWRDSAVTTTAGALLVAAALHLVRKRGVVLIAVVLLALTAAVSAAANKRQRDTTMATPAARLADRIAVEMADFDPGPDGAARRCALRAEFLKLYGDWPFSVHRFDESLEAASQQRAGVAFCPGPRG</sequence>
<dbReference type="OrthoDB" id="3286560at2"/>
<organism evidence="2 3">
    <name type="scientific">Paractinoplanes brasiliensis</name>
    <dbReference type="NCBI Taxonomy" id="52695"/>
    <lineage>
        <taxon>Bacteria</taxon>
        <taxon>Bacillati</taxon>
        <taxon>Actinomycetota</taxon>
        <taxon>Actinomycetes</taxon>
        <taxon>Micromonosporales</taxon>
        <taxon>Micromonosporaceae</taxon>
        <taxon>Paractinoplanes</taxon>
    </lineage>
</organism>
<feature type="transmembrane region" description="Helical" evidence="1">
    <location>
        <begin position="124"/>
        <end position="145"/>
    </location>
</feature>
<feature type="transmembrane region" description="Helical" evidence="1">
    <location>
        <begin position="367"/>
        <end position="389"/>
    </location>
</feature>
<dbReference type="Proteomes" id="UP000294901">
    <property type="component" value="Unassembled WGS sequence"/>
</dbReference>
<dbReference type="EMBL" id="SNWR01000001">
    <property type="protein sequence ID" value="TDO40679.1"/>
    <property type="molecule type" value="Genomic_DNA"/>
</dbReference>
<keyword evidence="1" id="KW-0472">Membrane</keyword>
<keyword evidence="3" id="KW-1185">Reference proteome</keyword>
<feature type="transmembrane region" description="Helical" evidence="1">
    <location>
        <begin position="432"/>
        <end position="450"/>
    </location>
</feature>
<feature type="transmembrane region" description="Helical" evidence="1">
    <location>
        <begin position="179"/>
        <end position="199"/>
    </location>
</feature>
<feature type="transmembrane region" description="Helical" evidence="1">
    <location>
        <begin position="211"/>
        <end position="227"/>
    </location>
</feature>
<keyword evidence="1" id="KW-1133">Transmembrane helix</keyword>
<accession>A0A4R6JVM2</accession>
<feature type="transmembrane region" description="Helical" evidence="1">
    <location>
        <begin position="409"/>
        <end position="427"/>
    </location>
</feature>